<evidence type="ECO:0000313" key="2">
    <source>
        <dbReference type="Proteomes" id="UP001279553"/>
    </source>
</evidence>
<dbReference type="EMBL" id="JAWXYB010000018">
    <property type="protein sequence ID" value="MDX5932173.1"/>
    <property type="molecule type" value="Genomic_DNA"/>
</dbReference>
<keyword evidence="2" id="KW-1185">Reference proteome</keyword>
<organism evidence="1 2">
    <name type="scientific">Acidiphilium acidophilum</name>
    <name type="common">Thiobacillus acidophilus</name>
    <dbReference type="NCBI Taxonomy" id="76588"/>
    <lineage>
        <taxon>Bacteria</taxon>
        <taxon>Pseudomonadati</taxon>
        <taxon>Pseudomonadota</taxon>
        <taxon>Alphaproteobacteria</taxon>
        <taxon>Acetobacterales</taxon>
        <taxon>Acidocellaceae</taxon>
        <taxon>Acidiphilium</taxon>
    </lineage>
</organism>
<dbReference type="RefSeq" id="WP_319615018.1">
    <property type="nucleotide sequence ID" value="NZ_JAWXYB010000018.1"/>
</dbReference>
<proteinExistence type="predicted"/>
<sequence length="232" mass="24915">MNGIGFFSEEYSINSGKKGVKRWAKSENGRVTTSQGLTVDFVTNNFSAKHLVIVTNATPFNTLLAMGKQRQIDRTAGTIPGMKASTSTILVMTVGQLAAWGADIVENKKAIGEANCSFQGTPQWEIITSLKSAVFITHKNKLAEPLSSGIGATVVVTCFMSGGTLSVAHFVPTKTGLTDFGGDVGKGGGMRAITTSGNTMIKNDINKKRDERFQYMTRQDDDDFDLGQLFGN</sequence>
<protein>
    <submittedName>
        <fullName evidence="1">Uncharacterized protein</fullName>
    </submittedName>
</protein>
<dbReference type="Proteomes" id="UP001279553">
    <property type="component" value="Unassembled WGS sequence"/>
</dbReference>
<evidence type="ECO:0000313" key="1">
    <source>
        <dbReference type="EMBL" id="MDX5932173.1"/>
    </source>
</evidence>
<comment type="caution">
    <text evidence="1">The sequence shown here is derived from an EMBL/GenBank/DDBJ whole genome shotgun (WGS) entry which is preliminary data.</text>
</comment>
<gene>
    <name evidence="1" type="ORF">SIL87_15560</name>
</gene>
<dbReference type="AlphaFoldDB" id="A0AAW9DSY4"/>
<accession>A0AAW9DSY4</accession>
<name>A0AAW9DSY4_ACIAO</name>
<reference evidence="1 2" key="1">
    <citation type="submission" date="2023-11" db="EMBL/GenBank/DDBJ databases">
        <title>MicrobeMod: A computational toolkit for identifying prokaryotic methylation and restriction-modification with nanopore sequencing.</title>
        <authorList>
            <person name="Crits-Christoph A."/>
            <person name="Kang S.C."/>
            <person name="Lee H."/>
            <person name="Ostrov N."/>
        </authorList>
    </citation>
    <scope>NUCLEOTIDE SEQUENCE [LARGE SCALE GENOMIC DNA]</scope>
    <source>
        <strain evidence="1 2">DSMZ 700</strain>
    </source>
</reference>